<dbReference type="EMBL" id="MOOE01000035">
    <property type="protein sequence ID" value="KAK1504315.1"/>
    <property type="molecule type" value="Genomic_DNA"/>
</dbReference>
<evidence type="ECO:0000313" key="2">
    <source>
        <dbReference type="EMBL" id="KAK1504315.1"/>
    </source>
</evidence>
<feature type="chain" id="PRO_5042560139" evidence="1">
    <location>
        <begin position="22"/>
        <end position="116"/>
    </location>
</feature>
<dbReference type="GeneID" id="85348590"/>
<dbReference type="Proteomes" id="UP001240678">
    <property type="component" value="Unassembled WGS sequence"/>
</dbReference>
<gene>
    <name evidence="2" type="ORF">CCOS01_16908</name>
</gene>
<keyword evidence="1" id="KW-0732">Signal</keyword>
<proteinExistence type="predicted"/>
<name>A0AAI9YES5_9PEZI</name>
<reference evidence="2 3" key="1">
    <citation type="submission" date="2016-10" db="EMBL/GenBank/DDBJ databases">
        <title>The genome sequence of Colletotrichum fioriniae PJ7.</title>
        <authorList>
            <person name="Baroncelli R."/>
        </authorList>
    </citation>
    <scope>NUCLEOTIDE SEQUENCE [LARGE SCALE GENOMIC DNA]</scope>
    <source>
        <strain evidence="2 3">IMI 309622</strain>
    </source>
</reference>
<organism evidence="2 3">
    <name type="scientific">Colletotrichum costaricense</name>
    <dbReference type="NCBI Taxonomy" id="1209916"/>
    <lineage>
        <taxon>Eukaryota</taxon>
        <taxon>Fungi</taxon>
        <taxon>Dikarya</taxon>
        <taxon>Ascomycota</taxon>
        <taxon>Pezizomycotina</taxon>
        <taxon>Sordariomycetes</taxon>
        <taxon>Hypocreomycetidae</taxon>
        <taxon>Glomerellales</taxon>
        <taxon>Glomerellaceae</taxon>
        <taxon>Colletotrichum</taxon>
        <taxon>Colletotrichum acutatum species complex</taxon>
    </lineage>
</organism>
<dbReference type="AlphaFoldDB" id="A0AAI9YES5"/>
<dbReference type="RefSeq" id="XP_060304408.1">
    <property type="nucleotide sequence ID" value="XM_060465043.1"/>
</dbReference>
<feature type="signal peptide" evidence="1">
    <location>
        <begin position="1"/>
        <end position="21"/>
    </location>
</feature>
<protein>
    <submittedName>
        <fullName evidence="2">Uncharacterized protein</fullName>
    </submittedName>
</protein>
<evidence type="ECO:0000256" key="1">
    <source>
        <dbReference type="SAM" id="SignalP"/>
    </source>
</evidence>
<accession>A0AAI9YES5</accession>
<sequence length="116" mass="12806">MQISTFATFAVFATVYMHNAAVCVKNRQRGSTGNGTPYGITYGSWTEYEIDTAGTQCACNYYKNRSTGNNQWDKCPDCHFDGLQCLSNAWHIGGDEGCHITYYCEKKCGSQGAEAN</sequence>
<keyword evidence="3" id="KW-1185">Reference proteome</keyword>
<evidence type="ECO:0000313" key="3">
    <source>
        <dbReference type="Proteomes" id="UP001240678"/>
    </source>
</evidence>
<comment type="caution">
    <text evidence="2">The sequence shown here is derived from an EMBL/GenBank/DDBJ whole genome shotgun (WGS) entry which is preliminary data.</text>
</comment>